<name>A0A6C0KJH3_9ZZZZ</name>
<sequence length="171" mass="19541">MNMNRVRNICATLFCCCLCKINAVSNIFSYIYNDMEYLDKITYENTIPFIPPITSGKVVKVYDGDTFTLASKLPNTDGPVYRFTVRLNGIDTPEIKGKTATEKELAKRARDALSSLIMNKIVILKNVDTEKYGRLLAEVYVDDIHINNYMVVNKYAVKYDGGTKERPEEWN</sequence>
<proteinExistence type="predicted"/>
<dbReference type="SUPFAM" id="SSF50199">
    <property type="entry name" value="Staphylococcal nuclease"/>
    <property type="match status" value="1"/>
</dbReference>
<dbReference type="InterPro" id="IPR016071">
    <property type="entry name" value="Staphylococal_nuclease_OB-fold"/>
</dbReference>
<dbReference type="AlphaFoldDB" id="A0A6C0KJH3"/>
<evidence type="ECO:0000259" key="1">
    <source>
        <dbReference type="PROSITE" id="PS50830"/>
    </source>
</evidence>
<dbReference type="PROSITE" id="PS50830">
    <property type="entry name" value="TNASE_3"/>
    <property type="match status" value="1"/>
</dbReference>
<dbReference type="EMBL" id="MN740890">
    <property type="protein sequence ID" value="QHU16830.1"/>
    <property type="molecule type" value="Genomic_DNA"/>
</dbReference>
<protein>
    <recommendedName>
        <fullName evidence="1">TNase-like domain-containing protein</fullName>
    </recommendedName>
</protein>
<dbReference type="Pfam" id="PF00565">
    <property type="entry name" value="SNase"/>
    <property type="match status" value="1"/>
</dbReference>
<dbReference type="InterPro" id="IPR035437">
    <property type="entry name" value="SNase_OB-fold_sf"/>
</dbReference>
<accession>A0A6C0KJH3</accession>
<reference evidence="2" key="1">
    <citation type="journal article" date="2020" name="Nature">
        <title>Giant virus diversity and host interactions through global metagenomics.</title>
        <authorList>
            <person name="Schulz F."/>
            <person name="Roux S."/>
            <person name="Paez-Espino D."/>
            <person name="Jungbluth S."/>
            <person name="Walsh D.A."/>
            <person name="Denef V.J."/>
            <person name="McMahon K.D."/>
            <person name="Konstantinidis K.T."/>
            <person name="Eloe-Fadrosh E.A."/>
            <person name="Kyrpides N.C."/>
            <person name="Woyke T."/>
        </authorList>
    </citation>
    <scope>NUCLEOTIDE SEQUENCE</scope>
    <source>
        <strain evidence="2">GVMAG-S-3300012000-53</strain>
    </source>
</reference>
<organism evidence="2">
    <name type="scientific">viral metagenome</name>
    <dbReference type="NCBI Taxonomy" id="1070528"/>
    <lineage>
        <taxon>unclassified sequences</taxon>
        <taxon>metagenomes</taxon>
        <taxon>organismal metagenomes</taxon>
    </lineage>
</organism>
<dbReference type="Gene3D" id="2.40.50.90">
    <property type="match status" value="1"/>
</dbReference>
<evidence type="ECO:0000313" key="2">
    <source>
        <dbReference type="EMBL" id="QHU16830.1"/>
    </source>
</evidence>
<feature type="domain" description="TNase-like" evidence="1">
    <location>
        <begin position="52"/>
        <end position="171"/>
    </location>
</feature>
<dbReference type="SMART" id="SM00318">
    <property type="entry name" value="SNc"/>
    <property type="match status" value="1"/>
</dbReference>